<name>A0ABQ2X876_9ACTN</name>
<dbReference type="Gene3D" id="1.10.443.10">
    <property type="entry name" value="Intergrase catalytic core"/>
    <property type="match status" value="1"/>
</dbReference>
<evidence type="ECO:0000313" key="2">
    <source>
        <dbReference type="EMBL" id="GGX04221.1"/>
    </source>
</evidence>
<sequence>MVPLPPHLVTLWREHVATFGTADDGRLFFTEQGRIITYTTYNRVWHETRELALPPALTSTPLAKRPYDLRHSALSTWLCAGVDPAEGAQRDGNSVEVLLSRYAKCLYDRQSISNQRIEGS</sequence>
<dbReference type="InterPro" id="IPR011010">
    <property type="entry name" value="DNA_brk_join_enz"/>
</dbReference>
<dbReference type="SUPFAM" id="SSF56349">
    <property type="entry name" value="DNA breaking-rejoining enzymes"/>
    <property type="match status" value="1"/>
</dbReference>
<keyword evidence="1" id="KW-0233">DNA recombination</keyword>
<reference evidence="3" key="1">
    <citation type="journal article" date="2019" name="Int. J. Syst. Evol. Microbiol.">
        <title>The Global Catalogue of Microorganisms (GCM) 10K type strain sequencing project: providing services to taxonomists for standard genome sequencing and annotation.</title>
        <authorList>
            <consortium name="The Broad Institute Genomics Platform"/>
            <consortium name="The Broad Institute Genome Sequencing Center for Infectious Disease"/>
            <person name="Wu L."/>
            <person name="Ma J."/>
        </authorList>
    </citation>
    <scope>NUCLEOTIDE SEQUENCE [LARGE SCALE GENOMIC DNA]</scope>
    <source>
        <strain evidence="3">JCM 4866</strain>
    </source>
</reference>
<protein>
    <recommendedName>
        <fullName evidence="4">Integrase</fullName>
    </recommendedName>
</protein>
<evidence type="ECO:0008006" key="4">
    <source>
        <dbReference type="Google" id="ProtNLM"/>
    </source>
</evidence>
<accession>A0ABQ2X876</accession>
<dbReference type="InterPro" id="IPR013762">
    <property type="entry name" value="Integrase-like_cat_sf"/>
</dbReference>
<evidence type="ECO:0000256" key="1">
    <source>
        <dbReference type="ARBA" id="ARBA00023172"/>
    </source>
</evidence>
<keyword evidence="3" id="KW-1185">Reference proteome</keyword>
<dbReference type="EMBL" id="BMWC01000005">
    <property type="protein sequence ID" value="GGX04221.1"/>
    <property type="molecule type" value="Genomic_DNA"/>
</dbReference>
<dbReference type="RefSeq" id="WP_308280922.1">
    <property type="nucleotide sequence ID" value="NZ_BMWC01000005.1"/>
</dbReference>
<organism evidence="2 3">
    <name type="scientific">Streptomyces lomondensis</name>
    <dbReference type="NCBI Taxonomy" id="68229"/>
    <lineage>
        <taxon>Bacteria</taxon>
        <taxon>Bacillati</taxon>
        <taxon>Actinomycetota</taxon>
        <taxon>Actinomycetes</taxon>
        <taxon>Kitasatosporales</taxon>
        <taxon>Streptomycetaceae</taxon>
        <taxon>Streptomyces</taxon>
    </lineage>
</organism>
<proteinExistence type="predicted"/>
<dbReference type="Proteomes" id="UP000617743">
    <property type="component" value="Unassembled WGS sequence"/>
</dbReference>
<comment type="caution">
    <text evidence="2">The sequence shown here is derived from an EMBL/GenBank/DDBJ whole genome shotgun (WGS) entry which is preliminary data.</text>
</comment>
<gene>
    <name evidence="2" type="ORF">GCM10010383_37590</name>
</gene>
<evidence type="ECO:0000313" key="3">
    <source>
        <dbReference type="Proteomes" id="UP000617743"/>
    </source>
</evidence>